<organism evidence="7 8">
    <name type="scientific">Saccharicrinis carchari</name>
    <dbReference type="NCBI Taxonomy" id="1168039"/>
    <lineage>
        <taxon>Bacteria</taxon>
        <taxon>Pseudomonadati</taxon>
        <taxon>Bacteroidota</taxon>
        <taxon>Bacteroidia</taxon>
        <taxon>Marinilabiliales</taxon>
        <taxon>Marinilabiliaceae</taxon>
        <taxon>Saccharicrinis</taxon>
    </lineage>
</organism>
<dbReference type="Gene3D" id="1.10.357.140">
    <property type="entry name" value="UbiA prenyltransferase"/>
    <property type="match status" value="1"/>
</dbReference>
<dbReference type="AlphaFoldDB" id="A0A521DNY8"/>
<gene>
    <name evidence="7" type="ORF">SAMN06265379_10683</name>
</gene>
<feature type="transmembrane region" description="Helical" evidence="6">
    <location>
        <begin position="229"/>
        <end position="249"/>
    </location>
</feature>
<protein>
    <submittedName>
        <fullName evidence="7">4-hydroxybenzoate polyprenyltransferase</fullName>
    </submittedName>
</protein>
<dbReference type="GO" id="GO:0016020">
    <property type="term" value="C:membrane"/>
    <property type="evidence" value="ECO:0007669"/>
    <property type="project" value="UniProtKB-SubCell"/>
</dbReference>
<evidence type="ECO:0000256" key="2">
    <source>
        <dbReference type="ARBA" id="ARBA00022475"/>
    </source>
</evidence>
<dbReference type="Pfam" id="PF01040">
    <property type="entry name" value="UbiA"/>
    <property type="match status" value="1"/>
</dbReference>
<evidence type="ECO:0000256" key="6">
    <source>
        <dbReference type="SAM" id="Phobius"/>
    </source>
</evidence>
<comment type="subcellular location">
    <subcellularLocation>
        <location evidence="1">Membrane</location>
        <topology evidence="1">Multi-pass membrane protein</topology>
    </subcellularLocation>
</comment>
<feature type="transmembrane region" description="Helical" evidence="6">
    <location>
        <begin position="293"/>
        <end position="313"/>
    </location>
</feature>
<accession>A0A521DNY8</accession>
<evidence type="ECO:0000313" key="8">
    <source>
        <dbReference type="Proteomes" id="UP000319040"/>
    </source>
</evidence>
<evidence type="ECO:0000256" key="5">
    <source>
        <dbReference type="ARBA" id="ARBA00023136"/>
    </source>
</evidence>
<reference evidence="7 8" key="1">
    <citation type="submission" date="2017-05" db="EMBL/GenBank/DDBJ databases">
        <authorList>
            <person name="Varghese N."/>
            <person name="Submissions S."/>
        </authorList>
    </citation>
    <scope>NUCLEOTIDE SEQUENCE [LARGE SCALE GENOMIC DNA]</scope>
    <source>
        <strain evidence="7 8">DSM 27040</strain>
    </source>
</reference>
<dbReference type="GO" id="GO:0016765">
    <property type="term" value="F:transferase activity, transferring alkyl or aryl (other than methyl) groups"/>
    <property type="evidence" value="ECO:0007669"/>
    <property type="project" value="InterPro"/>
</dbReference>
<dbReference type="CDD" id="cd13961">
    <property type="entry name" value="PT_UbiA_DGGGPS"/>
    <property type="match status" value="1"/>
</dbReference>
<evidence type="ECO:0000313" key="7">
    <source>
        <dbReference type="EMBL" id="SMO73447.1"/>
    </source>
</evidence>
<sequence length="314" mass="35847">MISLLRLVRLPNLIIIALLQSLIRYGLILPILNYYGYDPVLSHFRFGLLVLATACLAASGYVINDYFDIKIDRLNRPQKMVIDNGLKRREAMFLHVILTFVGVFTGLFLSYVARKETWALLFLAIPLILWYYSTTFKKQGFIGNLVVSGLTALVTIVVVSLEFAMLERVHGSAVINSEACSTAWFWTLGFAFFAFVTTLIREVVKDMEDLYGDEKGGCRTLPIEIGIKYAKIFVLILTCGTLSSIWGLYFYIDILNNSSVTLWYILCLITLPFLWSTYLLFKSDTPKAYHRLSTWYKLIMLAGILFILVARQLF</sequence>
<keyword evidence="2" id="KW-1003">Cell membrane</keyword>
<feature type="transmembrane region" description="Helical" evidence="6">
    <location>
        <begin position="261"/>
        <end position="281"/>
    </location>
</feature>
<dbReference type="Gene3D" id="1.20.120.1780">
    <property type="entry name" value="UbiA prenyltransferase"/>
    <property type="match status" value="1"/>
</dbReference>
<proteinExistence type="predicted"/>
<dbReference type="PANTHER" id="PTHR42723">
    <property type="entry name" value="CHLOROPHYLL SYNTHASE"/>
    <property type="match status" value="1"/>
</dbReference>
<feature type="transmembrane region" description="Helical" evidence="6">
    <location>
        <begin position="183"/>
        <end position="200"/>
    </location>
</feature>
<evidence type="ECO:0000256" key="3">
    <source>
        <dbReference type="ARBA" id="ARBA00022692"/>
    </source>
</evidence>
<feature type="transmembrane region" description="Helical" evidence="6">
    <location>
        <begin position="141"/>
        <end position="163"/>
    </location>
</feature>
<dbReference type="RefSeq" id="WP_246095591.1">
    <property type="nucleotide sequence ID" value="NZ_FXTB01000006.1"/>
</dbReference>
<feature type="transmembrane region" description="Helical" evidence="6">
    <location>
        <begin position="118"/>
        <end position="134"/>
    </location>
</feature>
<dbReference type="InterPro" id="IPR050475">
    <property type="entry name" value="Prenyltransferase_related"/>
</dbReference>
<feature type="transmembrane region" description="Helical" evidence="6">
    <location>
        <begin position="12"/>
        <end position="32"/>
    </location>
</feature>
<evidence type="ECO:0000256" key="1">
    <source>
        <dbReference type="ARBA" id="ARBA00004141"/>
    </source>
</evidence>
<evidence type="ECO:0000256" key="4">
    <source>
        <dbReference type="ARBA" id="ARBA00022989"/>
    </source>
</evidence>
<feature type="transmembrane region" description="Helical" evidence="6">
    <location>
        <begin position="44"/>
        <end position="63"/>
    </location>
</feature>
<keyword evidence="7" id="KW-0808">Transferase</keyword>
<dbReference type="InterPro" id="IPR044878">
    <property type="entry name" value="UbiA_sf"/>
</dbReference>
<dbReference type="EMBL" id="FXTB01000006">
    <property type="protein sequence ID" value="SMO73447.1"/>
    <property type="molecule type" value="Genomic_DNA"/>
</dbReference>
<keyword evidence="3 6" id="KW-0812">Transmembrane</keyword>
<name>A0A521DNY8_SACCC</name>
<keyword evidence="5 6" id="KW-0472">Membrane</keyword>
<dbReference type="PANTHER" id="PTHR42723:SF1">
    <property type="entry name" value="CHLOROPHYLL SYNTHASE, CHLOROPLASTIC"/>
    <property type="match status" value="1"/>
</dbReference>
<feature type="transmembrane region" description="Helical" evidence="6">
    <location>
        <begin position="92"/>
        <end position="112"/>
    </location>
</feature>
<dbReference type="InterPro" id="IPR000537">
    <property type="entry name" value="UbiA_prenyltransferase"/>
</dbReference>
<keyword evidence="4 6" id="KW-1133">Transmembrane helix</keyword>
<keyword evidence="8" id="KW-1185">Reference proteome</keyword>
<dbReference type="Proteomes" id="UP000319040">
    <property type="component" value="Unassembled WGS sequence"/>
</dbReference>